<dbReference type="InterPro" id="IPR043682">
    <property type="entry name" value="RqcH_bacterial"/>
</dbReference>
<dbReference type="FunFam" id="2.30.310.10:FF:000004">
    <property type="entry name" value="Fibronectin-binding protein A"/>
    <property type="match status" value="1"/>
</dbReference>
<dbReference type="GO" id="GO:0000049">
    <property type="term" value="F:tRNA binding"/>
    <property type="evidence" value="ECO:0007669"/>
    <property type="project" value="UniProtKB-UniRule"/>
</dbReference>
<evidence type="ECO:0000256" key="2">
    <source>
        <dbReference type="ARBA" id="ARBA00022730"/>
    </source>
</evidence>
<dbReference type="InterPro" id="IPR008532">
    <property type="entry name" value="NFACT_RNA-bd"/>
</dbReference>
<dbReference type="Pfam" id="PF05833">
    <property type="entry name" value="NFACT_N"/>
    <property type="match status" value="1"/>
</dbReference>
<dbReference type="AlphaFoldDB" id="A0A6L5X5J4"/>
<dbReference type="GO" id="GO:0072344">
    <property type="term" value="P:rescue of stalled ribosome"/>
    <property type="evidence" value="ECO:0007669"/>
    <property type="project" value="UniProtKB-UniRule"/>
</dbReference>
<evidence type="ECO:0000256" key="1">
    <source>
        <dbReference type="ARBA" id="ARBA00022555"/>
    </source>
</evidence>
<accession>A0A6L5X5J4</accession>
<reference evidence="7 8" key="1">
    <citation type="submission" date="2019-08" db="EMBL/GenBank/DDBJ databases">
        <title>In-depth cultivation of the pig gut microbiome towards novel bacterial diversity and tailored functional studies.</title>
        <authorList>
            <person name="Wylensek D."/>
            <person name="Hitch T.C.A."/>
            <person name="Clavel T."/>
        </authorList>
    </citation>
    <scope>NUCLEOTIDE SEQUENCE [LARGE SCALE GENOMIC DNA]</scope>
    <source>
        <strain evidence="7 8">Oil+RF-744-WCA-WT-11</strain>
    </source>
</reference>
<dbReference type="Gene3D" id="2.30.310.10">
    <property type="entry name" value="ibrinogen binding protein from staphylococcus aureus domain"/>
    <property type="match status" value="1"/>
</dbReference>
<dbReference type="Pfam" id="PF05670">
    <property type="entry name" value="NFACT-R_1"/>
    <property type="match status" value="1"/>
</dbReference>
<keyword evidence="8" id="KW-1185">Reference proteome</keyword>
<comment type="similarity">
    <text evidence="5">Belongs to the NEMF family.</text>
</comment>
<evidence type="ECO:0000313" key="7">
    <source>
        <dbReference type="EMBL" id="MSS14737.1"/>
    </source>
</evidence>
<feature type="coiled-coil region" evidence="5">
    <location>
        <begin position="392"/>
        <end position="419"/>
    </location>
</feature>
<comment type="function">
    <text evidence="5">Key component of the ribosome quality control system (RQC), a ribosome-associated complex that mediates the extraction of incompletely synthesized nascent chains from stalled ribosomes and their subsequent degradation. RqcH recruits Ala-charged tRNA, and with RqcP directs the elongation of stalled nascent chains on 50S ribosomal subunits, leading to non-templated C-terminal alanine extensions (Ala tail). The Ala tail promotes nascent chain degradation. May add between 1 and at least 8 Ala residues. Binds to stalled 50S ribosomal subunits.</text>
</comment>
<evidence type="ECO:0000259" key="6">
    <source>
        <dbReference type="Pfam" id="PF05670"/>
    </source>
</evidence>
<dbReference type="PANTHER" id="PTHR15239:SF6">
    <property type="entry name" value="RIBOSOME QUALITY CONTROL COMPLEX SUBUNIT NEMF"/>
    <property type="match status" value="1"/>
</dbReference>
<protein>
    <recommendedName>
        <fullName evidence="5">Rqc2 homolog RqcH</fullName>
        <shortName evidence="5">RqcH</shortName>
    </recommendedName>
</protein>
<keyword evidence="2 5" id="KW-0699">rRNA-binding</keyword>
<evidence type="ECO:0000256" key="5">
    <source>
        <dbReference type="HAMAP-Rule" id="MF_00844"/>
    </source>
</evidence>
<gene>
    <name evidence="5" type="primary">rqcH</name>
    <name evidence="7" type="ORF">FYJ35_06725</name>
</gene>
<dbReference type="Gene3D" id="1.10.8.50">
    <property type="match status" value="1"/>
</dbReference>
<keyword evidence="4 5" id="KW-0648">Protein biosynthesis</keyword>
<dbReference type="PANTHER" id="PTHR15239">
    <property type="entry name" value="NUCLEAR EXPORT MEDIATOR FACTOR NEMF"/>
    <property type="match status" value="1"/>
</dbReference>
<keyword evidence="5" id="KW-0175">Coiled coil</keyword>
<dbReference type="EMBL" id="VULZ01000006">
    <property type="protein sequence ID" value="MSS14737.1"/>
    <property type="molecule type" value="Genomic_DNA"/>
</dbReference>
<dbReference type="InterPro" id="IPR051608">
    <property type="entry name" value="RQC_Subunit_NEMF"/>
</dbReference>
<name>A0A6L5X5J4_9FIRM</name>
<feature type="domain" description="NFACT RNA-binding" evidence="6">
    <location>
        <begin position="466"/>
        <end position="559"/>
    </location>
</feature>
<comment type="caution">
    <text evidence="7">The sequence shown here is derived from an EMBL/GenBank/DDBJ whole genome shotgun (WGS) entry which is preliminary data.</text>
</comment>
<evidence type="ECO:0000256" key="3">
    <source>
        <dbReference type="ARBA" id="ARBA00022884"/>
    </source>
</evidence>
<dbReference type="RefSeq" id="WP_154524898.1">
    <property type="nucleotide sequence ID" value="NZ_JAXFDQ010000005.1"/>
</dbReference>
<dbReference type="HAMAP" id="MF_00844_B">
    <property type="entry name" value="RqcH_B"/>
    <property type="match status" value="1"/>
</dbReference>
<proteinExistence type="inferred from homology"/>
<evidence type="ECO:0000256" key="4">
    <source>
        <dbReference type="ARBA" id="ARBA00022917"/>
    </source>
</evidence>
<keyword evidence="1 5" id="KW-0820">tRNA-binding</keyword>
<dbReference type="GO" id="GO:1990112">
    <property type="term" value="C:RQC complex"/>
    <property type="evidence" value="ECO:0007669"/>
    <property type="project" value="TreeGrafter"/>
</dbReference>
<organism evidence="7 8">
    <name type="scientific">Porcincola intestinalis</name>
    <dbReference type="NCBI Taxonomy" id="2606632"/>
    <lineage>
        <taxon>Bacteria</taxon>
        <taxon>Bacillati</taxon>
        <taxon>Bacillota</taxon>
        <taxon>Clostridia</taxon>
        <taxon>Lachnospirales</taxon>
        <taxon>Lachnospiraceae</taxon>
        <taxon>Porcincola</taxon>
    </lineage>
</organism>
<dbReference type="GO" id="GO:0043023">
    <property type="term" value="F:ribosomal large subunit binding"/>
    <property type="evidence" value="ECO:0007669"/>
    <property type="project" value="UniProtKB-UniRule"/>
</dbReference>
<comment type="subunit">
    <text evidence="5">Associates with stalled 50S ribosomal subunits. Binds to RqcP.</text>
</comment>
<sequence length="586" mass="66362">MAFDGITVASLVRELNTSLADGHISRIAQPEPDEILLSVKTRSGLKKVLLSASASLPLLYLTDQSKLSPMTAPNFCMLLRKHIGSGHILSVTQPSLERIVRFEIEHYDELGDLRKKYLILELMGKYSNLIFVDEHEIILDAIRHVSAQTSSLREVLPGRPYFVPDSLHKLNPKETDENQFCTEVFAKPLPLSKALYTVYTGISPVIAEELCHRASLESDQSAREFPENARIHLYRVFSEMMEDVKAGSFSPRIIYDKDGAPVEFSALPLSMYADFEQRTFDSMSAVVETYYAEKSAVTRIRQKSADLRHVVSTILERESRKLSLQRKQMKDTEKREKFRICGELLNTYGYDVLPGAGSVTVPNYYDGGKDLKIQLDSTLTAQENAQRYFDKYARQKRTAEALTVQIEQTESEVRQLEAISTFLDQAETEADLAQIREELEQSDYVRKRTVTGKKKGSSRTKKSEPYHFRTPDGYDIYVGKNNLQNDELTFRFASGGDWWFHAKKIPGSHVIVKTRGTEELPDDVFEMAAGAAAYYSQGRGADKVEIDYVKKKEVKKPGGAKPGFVVYYTNYSMIARPDISKLTLVE</sequence>
<evidence type="ECO:0000313" key="8">
    <source>
        <dbReference type="Proteomes" id="UP000481852"/>
    </source>
</evidence>
<keyword evidence="3 5" id="KW-0694">RNA-binding</keyword>
<dbReference type="Proteomes" id="UP000481852">
    <property type="component" value="Unassembled WGS sequence"/>
</dbReference>
<dbReference type="GO" id="GO:0019843">
    <property type="term" value="F:rRNA binding"/>
    <property type="evidence" value="ECO:0007669"/>
    <property type="project" value="UniProtKB-UniRule"/>
</dbReference>